<dbReference type="SUPFAM" id="SSF53756">
    <property type="entry name" value="UDP-Glycosyltransferase/glycogen phosphorylase"/>
    <property type="match status" value="1"/>
</dbReference>
<dbReference type="InterPro" id="IPR050194">
    <property type="entry name" value="Glycosyltransferase_grp1"/>
</dbReference>
<dbReference type="InterPro" id="IPR001296">
    <property type="entry name" value="Glyco_trans_1"/>
</dbReference>
<comment type="caution">
    <text evidence="3">The sequence shown here is derived from an EMBL/GenBank/DDBJ whole genome shotgun (WGS) entry which is preliminary data.</text>
</comment>
<dbReference type="EMBL" id="JBHTKJ010000074">
    <property type="protein sequence ID" value="MFD1040603.1"/>
    <property type="molecule type" value="Genomic_DNA"/>
</dbReference>
<dbReference type="CDD" id="cd03812">
    <property type="entry name" value="GT4_CapH-like"/>
    <property type="match status" value="1"/>
</dbReference>
<name>A0ABW3LS11_9BACI</name>
<accession>A0ABW3LS11</accession>
<dbReference type="RefSeq" id="WP_390364843.1">
    <property type="nucleotide sequence ID" value="NZ_JBHTKJ010000074.1"/>
</dbReference>
<sequence>MGSPLRILHVVVNMNRGGAETLIMNLYRNMDRSKVQFDFLTCKEGVFDAEILKMGGKLYRIPYVTEAGHFGFNRALTQFLKMHTEYKIIHSHMDKMSGFVLRAARKASVPVRIAHSHNTESEGGIASKTYKWYAGNYITSHATHFYACSNAAAEWLYKNKSNKAFILKNGIETDKFQFSERTRNSIRSELKLEEDTFVLGNVGRFAQQKNHLFLLDIFADLTKKLPNAYLLLAGDGILRRKIEEKIKALKLDEKVKLLGVREDMNAVLHAMDLVVFPSLHEGLPVTLIEAQGAGLPCLISDTITKEVDMGAGLVEHLPLTDTALWVERIIRIQNDIQPRNIANQALSKKGYDIRNTAEKTQTTYLSLGEKVI</sequence>
<keyword evidence="4" id="KW-1185">Reference proteome</keyword>
<reference evidence="4" key="1">
    <citation type="journal article" date="2019" name="Int. J. Syst. Evol. Microbiol.">
        <title>The Global Catalogue of Microorganisms (GCM) 10K type strain sequencing project: providing services to taxonomists for standard genome sequencing and annotation.</title>
        <authorList>
            <consortium name="The Broad Institute Genomics Platform"/>
            <consortium name="The Broad Institute Genome Sequencing Center for Infectious Disease"/>
            <person name="Wu L."/>
            <person name="Ma J."/>
        </authorList>
    </citation>
    <scope>NUCLEOTIDE SEQUENCE [LARGE SCALE GENOMIC DNA]</scope>
    <source>
        <strain evidence="4">CCUG 56754</strain>
    </source>
</reference>
<evidence type="ECO:0000259" key="2">
    <source>
        <dbReference type="Pfam" id="PF13439"/>
    </source>
</evidence>
<evidence type="ECO:0000259" key="1">
    <source>
        <dbReference type="Pfam" id="PF00534"/>
    </source>
</evidence>
<dbReference type="PANTHER" id="PTHR45947">
    <property type="entry name" value="SULFOQUINOVOSYL TRANSFERASE SQD2"/>
    <property type="match status" value="1"/>
</dbReference>
<dbReference type="Proteomes" id="UP001597040">
    <property type="component" value="Unassembled WGS sequence"/>
</dbReference>
<evidence type="ECO:0000313" key="4">
    <source>
        <dbReference type="Proteomes" id="UP001597040"/>
    </source>
</evidence>
<dbReference type="PANTHER" id="PTHR45947:SF3">
    <property type="entry name" value="SULFOQUINOVOSYL TRANSFERASE SQD2"/>
    <property type="match status" value="1"/>
</dbReference>
<dbReference type="InterPro" id="IPR028098">
    <property type="entry name" value="Glyco_trans_4-like_N"/>
</dbReference>
<feature type="domain" description="Glycosyl transferase family 1" evidence="1">
    <location>
        <begin position="184"/>
        <end position="302"/>
    </location>
</feature>
<organism evidence="3 4">
    <name type="scientific">Virgibacillus byunsanensis</name>
    <dbReference type="NCBI Taxonomy" id="570945"/>
    <lineage>
        <taxon>Bacteria</taxon>
        <taxon>Bacillati</taxon>
        <taxon>Bacillota</taxon>
        <taxon>Bacilli</taxon>
        <taxon>Bacillales</taxon>
        <taxon>Bacillaceae</taxon>
        <taxon>Virgibacillus</taxon>
    </lineage>
</organism>
<protein>
    <submittedName>
        <fullName evidence="3">Glycosyltransferase family 1 protein</fullName>
    </submittedName>
</protein>
<evidence type="ECO:0000313" key="3">
    <source>
        <dbReference type="EMBL" id="MFD1040603.1"/>
    </source>
</evidence>
<proteinExistence type="predicted"/>
<dbReference type="Pfam" id="PF00534">
    <property type="entry name" value="Glycos_transf_1"/>
    <property type="match status" value="1"/>
</dbReference>
<dbReference type="Gene3D" id="3.40.50.2000">
    <property type="entry name" value="Glycogen Phosphorylase B"/>
    <property type="match status" value="2"/>
</dbReference>
<feature type="domain" description="Glycosyltransferase subfamily 4-like N-terminal" evidence="2">
    <location>
        <begin position="17"/>
        <end position="175"/>
    </location>
</feature>
<dbReference type="Pfam" id="PF13439">
    <property type="entry name" value="Glyco_transf_4"/>
    <property type="match status" value="1"/>
</dbReference>
<gene>
    <name evidence="3" type="ORF">ACFQ3N_19775</name>
</gene>